<dbReference type="CTD" id="79998"/>
<dbReference type="Pfam" id="PF00023">
    <property type="entry name" value="Ank"/>
    <property type="match status" value="1"/>
</dbReference>
<dbReference type="GeneID" id="117364280"/>
<keyword evidence="2" id="KW-0175">Coiled coil</keyword>
<dbReference type="RefSeq" id="XP_033809210.1">
    <property type="nucleotide sequence ID" value="XM_033953319.1"/>
</dbReference>
<evidence type="ECO:0000256" key="2">
    <source>
        <dbReference type="SAM" id="Coils"/>
    </source>
</evidence>
<keyword evidence="3" id="KW-1185">Reference proteome</keyword>
<dbReference type="GO" id="GO:0060236">
    <property type="term" value="P:regulation of mitotic spindle organization"/>
    <property type="evidence" value="ECO:0007669"/>
    <property type="project" value="TreeGrafter"/>
</dbReference>
<dbReference type="Pfam" id="PF12796">
    <property type="entry name" value="Ank_2"/>
    <property type="match status" value="1"/>
</dbReference>
<feature type="coiled-coil region" evidence="2">
    <location>
        <begin position="178"/>
        <end position="208"/>
    </location>
</feature>
<dbReference type="PANTHER" id="PTHR24160">
    <property type="entry name" value="ANKYRIN REPEAT DOMAIN-CONTAINING PROTEIN 53"/>
    <property type="match status" value="1"/>
</dbReference>
<dbReference type="InterPro" id="IPR042335">
    <property type="entry name" value="ANKRD53"/>
</dbReference>
<dbReference type="SMART" id="SM00248">
    <property type="entry name" value="ANK"/>
    <property type="match status" value="3"/>
</dbReference>
<feature type="repeat" description="ANK" evidence="1">
    <location>
        <begin position="79"/>
        <end position="115"/>
    </location>
</feature>
<dbReference type="AlphaFoldDB" id="A0A6P8RU85"/>
<dbReference type="GO" id="GO:0031116">
    <property type="term" value="P:positive regulation of microtubule polymerization"/>
    <property type="evidence" value="ECO:0007669"/>
    <property type="project" value="TreeGrafter"/>
</dbReference>
<dbReference type="Gene3D" id="1.25.40.20">
    <property type="entry name" value="Ankyrin repeat-containing domain"/>
    <property type="match status" value="1"/>
</dbReference>
<dbReference type="InParanoid" id="A0A6P8RU85"/>
<evidence type="ECO:0000256" key="1">
    <source>
        <dbReference type="PROSITE-ProRule" id="PRU00023"/>
    </source>
</evidence>
<dbReference type="InterPro" id="IPR002110">
    <property type="entry name" value="Ankyrin_rpt"/>
</dbReference>
<dbReference type="SUPFAM" id="SSF48403">
    <property type="entry name" value="Ankyrin repeat"/>
    <property type="match status" value="1"/>
</dbReference>
<feature type="repeat" description="ANK" evidence="1">
    <location>
        <begin position="116"/>
        <end position="148"/>
    </location>
</feature>
<dbReference type="OrthoDB" id="10254927at2759"/>
<keyword evidence="1" id="KW-0040">ANK repeat</keyword>
<dbReference type="GO" id="GO:0000922">
    <property type="term" value="C:spindle pole"/>
    <property type="evidence" value="ECO:0007669"/>
    <property type="project" value="TreeGrafter"/>
</dbReference>
<reference evidence="4" key="1">
    <citation type="submission" date="2025-08" db="UniProtKB">
        <authorList>
            <consortium name="RefSeq"/>
        </authorList>
    </citation>
    <scope>IDENTIFICATION</scope>
</reference>
<dbReference type="GO" id="GO:1902412">
    <property type="term" value="P:regulation of mitotic cytokinesis"/>
    <property type="evidence" value="ECO:0007669"/>
    <property type="project" value="InterPro"/>
</dbReference>
<organism evidence="3 4">
    <name type="scientific">Geotrypetes seraphini</name>
    <name type="common">Gaboon caecilian</name>
    <name type="synonym">Caecilia seraphini</name>
    <dbReference type="NCBI Taxonomy" id="260995"/>
    <lineage>
        <taxon>Eukaryota</taxon>
        <taxon>Metazoa</taxon>
        <taxon>Chordata</taxon>
        <taxon>Craniata</taxon>
        <taxon>Vertebrata</taxon>
        <taxon>Euteleostomi</taxon>
        <taxon>Amphibia</taxon>
        <taxon>Gymnophiona</taxon>
        <taxon>Geotrypetes</taxon>
    </lineage>
</organism>
<evidence type="ECO:0000313" key="3">
    <source>
        <dbReference type="Proteomes" id="UP000515159"/>
    </source>
</evidence>
<protein>
    <submittedName>
        <fullName evidence="4">Ankyrin repeat domain-containing protein 53 isoform X1</fullName>
    </submittedName>
</protein>
<dbReference type="FunCoup" id="A0A6P8RU85">
    <property type="interactions" value="36"/>
</dbReference>
<gene>
    <name evidence="4" type="primary">ANKRD53</name>
</gene>
<sequence length="473" mass="54829">MPLSEVALQMEYMEFDQMVAAATGNVAWLHYILLNPEEINRADMQGFRAIHFAAYHGKLDCLKVLVENYYGNVNSMSKAGWRPIHLALNNKNRNLALNTVRYLIDNGAKVNVYGEGNVTPLHQAAREGLDDCIIVLIQAGADVNARNAEGHKPIDVCKIWCHRTSARYITNWMWRKDKENIAHEMQRLNKLKSSLQEAEQEMYKSYKKERDYQRKVAFNKWIEKKHLPQRLKLVPTYEKGHPSLSKATAWKDMDTIVTQKKMLNKGKISKHFYPEKETQKPILSETVKGQKEKPGSTSESMDILHEISTSDKQKRLQSKIWNENQMWNYSTKTKTPPAINIFRPTEVRLSTAPEETKEHDLGSYVFLSRDKQGKPKITAMTGNDIFPVPNLSFDIIKRNLFPDSAPPRIHMPQEFKATYVFDIDRKRSPLETQRTEPEIAFHLRETLDPKYIKETCKDDKIHEGDSKEDLDQR</sequence>
<dbReference type="PANTHER" id="PTHR24160:SF1">
    <property type="entry name" value="ANKYRIN REPEAT DOMAIN-CONTAINING PROTEIN 53"/>
    <property type="match status" value="1"/>
</dbReference>
<dbReference type="GO" id="GO:0007080">
    <property type="term" value="P:mitotic metaphase chromosome alignment"/>
    <property type="evidence" value="ECO:0007669"/>
    <property type="project" value="TreeGrafter"/>
</dbReference>
<dbReference type="KEGG" id="gsh:117364280"/>
<evidence type="ECO:0000313" key="4">
    <source>
        <dbReference type="RefSeq" id="XP_033809210.1"/>
    </source>
</evidence>
<accession>A0A6P8RU85</accession>
<name>A0A6P8RU85_GEOSA</name>
<proteinExistence type="predicted"/>
<dbReference type="Proteomes" id="UP000515159">
    <property type="component" value="Chromosome 1"/>
</dbReference>
<dbReference type="PROSITE" id="PS50088">
    <property type="entry name" value="ANK_REPEAT"/>
    <property type="match status" value="2"/>
</dbReference>
<dbReference type="InterPro" id="IPR036770">
    <property type="entry name" value="Ankyrin_rpt-contain_sf"/>
</dbReference>
<dbReference type="PROSITE" id="PS50297">
    <property type="entry name" value="ANK_REP_REGION"/>
    <property type="match status" value="2"/>
</dbReference>